<dbReference type="PANTHER" id="PTHR21015">
    <property type="entry name" value="UDP-N-ACETYLGLUCOSAMINE--N-ACETYLMURAMYL-(PENTAPEPTIDE) PYROPHOSPHORYL-UNDECAPRENOL N-ACETYLGLUCOSAMINE TRANSFERASE 1"/>
    <property type="match status" value="1"/>
</dbReference>
<keyword evidence="4" id="KW-1185">Reference proteome</keyword>
<dbReference type="Proteomes" id="UP001319921">
    <property type="component" value="Chromosome"/>
</dbReference>
<dbReference type="KEGG" id="scas:SACC_17960"/>
<sequence length="320" mass="36023">MRGIKLRKILIIASGGGHTGFARAIAQYLPQKVDFVIPTNDSMSKIMIIPYANRIYEVPKGREPGEGNLIFLKRLFSILAKSIKISKYDIVIATGSNHSIFPSFFQYLKGAKVYGIESQDRFITKGKAISIISNYAKGIFLHWEEQKKLYKKGIVVGPIVEKPKYTPRDEGYILVTAGSMGFKRLFDKVVKIKGKKLVIQTGRIEPGIYKGDNIKAFSFDPDIEKWIASSSLVITHQGKTAMEAVVMYNKPVIIVFNRDWVRATTFEDAKIYAKVLGATFLDDPIKWEDESILINAIENVKEPNKFSIGTPKLVEKILNL</sequence>
<evidence type="ECO:0000313" key="4">
    <source>
        <dbReference type="Proteomes" id="UP001319921"/>
    </source>
</evidence>
<gene>
    <name evidence="3" type="ORF">SACC_17960</name>
</gene>
<dbReference type="PANTHER" id="PTHR21015:SF22">
    <property type="entry name" value="GLYCOSYLTRANSFERASE"/>
    <property type="match status" value="1"/>
</dbReference>
<protein>
    <submittedName>
        <fullName evidence="3">Polysaccharide biosynthesis protein</fullName>
    </submittedName>
</protein>
<evidence type="ECO:0000259" key="2">
    <source>
        <dbReference type="Pfam" id="PF04101"/>
    </source>
</evidence>
<name>A0AAQ4CSJ8_9CREN</name>
<comment type="similarity">
    <text evidence="1">Belongs to the glycosyltransferase 28 family.</text>
</comment>
<dbReference type="SUPFAM" id="SSF53756">
    <property type="entry name" value="UDP-Glycosyltransferase/glycogen phosphorylase"/>
    <property type="match status" value="1"/>
</dbReference>
<dbReference type="InterPro" id="IPR007235">
    <property type="entry name" value="Glyco_trans_28_C"/>
</dbReference>
<dbReference type="EMBL" id="AP025226">
    <property type="protein sequence ID" value="BDB98779.1"/>
    <property type="molecule type" value="Genomic_DNA"/>
</dbReference>
<feature type="domain" description="Glycosyl transferase family 28 C-terminal" evidence="2">
    <location>
        <begin position="173"/>
        <end position="304"/>
    </location>
</feature>
<evidence type="ECO:0000313" key="3">
    <source>
        <dbReference type="EMBL" id="BDB98779.1"/>
    </source>
</evidence>
<accession>A0AAQ4CSJ8</accession>
<organism evidence="3 4">
    <name type="scientific">Saccharolobus caldissimus</name>
    <dbReference type="NCBI Taxonomy" id="1702097"/>
    <lineage>
        <taxon>Archaea</taxon>
        <taxon>Thermoproteota</taxon>
        <taxon>Thermoprotei</taxon>
        <taxon>Sulfolobales</taxon>
        <taxon>Sulfolobaceae</taxon>
        <taxon>Saccharolobus</taxon>
    </lineage>
</organism>
<dbReference type="GO" id="GO:0016758">
    <property type="term" value="F:hexosyltransferase activity"/>
    <property type="evidence" value="ECO:0007669"/>
    <property type="project" value="InterPro"/>
</dbReference>
<dbReference type="Gene3D" id="3.40.50.2000">
    <property type="entry name" value="Glycogen Phosphorylase B"/>
    <property type="match status" value="2"/>
</dbReference>
<dbReference type="AlphaFoldDB" id="A0AAQ4CSJ8"/>
<evidence type="ECO:0000256" key="1">
    <source>
        <dbReference type="ARBA" id="ARBA00006962"/>
    </source>
</evidence>
<dbReference type="Pfam" id="PF04101">
    <property type="entry name" value="Glyco_tran_28_C"/>
    <property type="match status" value="1"/>
</dbReference>
<reference evidence="3 4" key="1">
    <citation type="journal article" date="2022" name="Microbiol. Resour. Announc.">
        <title>Complete Genome Sequence of the Hyperthermophilic and Acidophilic Archaeon Saccharolobus caldissimus Strain HS-3T.</title>
        <authorList>
            <person name="Sakai H.D."/>
            <person name="Kurosawa N."/>
        </authorList>
    </citation>
    <scope>NUCLEOTIDE SEQUENCE [LARGE SCALE GENOMIC DNA]</scope>
    <source>
        <strain evidence="3 4">JCM32116</strain>
    </source>
</reference>
<proteinExistence type="inferred from homology"/>